<reference evidence="5 6" key="1">
    <citation type="submission" date="2018-09" db="EMBL/GenBank/DDBJ databases">
        <title>Comparative genomics of Leucobacter spp.</title>
        <authorList>
            <person name="Reis A.C."/>
            <person name="Kolvenbach B.A."/>
            <person name="Corvini P.F.X."/>
            <person name="Nunes O.C."/>
        </authorList>
    </citation>
    <scope>NUCLEOTIDE SEQUENCE [LARGE SCALE GENOMIC DNA]</scope>
    <source>
        <strain evidence="5 6">L-1</strain>
    </source>
</reference>
<evidence type="ECO:0000313" key="6">
    <source>
        <dbReference type="Proteomes" id="UP001646141"/>
    </source>
</evidence>
<dbReference type="EMBL" id="QYAD01000001">
    <property type="protein sequence ID" value="MBL3688597.1"/>
    <property type="molecule type" value="Genomic_DNA"/>
</dbReference>
<dbReference type="InterPro" id="IPR018197">
    <property type="entry name" value="Glycerate_kinase_RE-like"/>
</dbReference>
<gene>
    <name evidence="5" type="ORF">D3226_01300</name>
</gene>
<sequence length="412" mass="40228">MTAAPLRVVIAPDSLKGSCSASTAARALAQGARAALGPGVQIHELPLADGGEGTLEVLAEAWGGEIVAVPTSDALDRPRVGRIALSADGSRAVVEAAEANGLPHVADEPLRALDADSAGVGALLRAALDAGARELLVCIGGSATSDGGAGMLRALGVRLLRADGAPIAGGARGLSELARIDLSGLLPAAREARWRIAVDVTNPLLGAQGAASVFGPQKGASPAEVAVIDAGLARFAELLAEAGETSPAATRSAAQHARTALTTLPGLGAAGGLALGPVALWGAELMPGAELVAAAVGLDAALREADLVLTGEGRLDAQSLAGKVVSRVLAGCASAGSERPPRVVVIAGSVALSAAECRAAGITAALSLAPGPATLSELQRDASALLAETAAHACALAFPAGPLGAGDPAREA</sequence>
<keyword evidence="2 4" id="KW-0808">Transferase</keyword>
<dbReference type="PIRSF" id="PIRSF006078">
    <property type="entry name" value="GlxK"/>
    <property type="match status" value="1"/>
</dbReference>
<name>A0ABS1SKA2_9MICO</name>
<dbReference type="Pfam" id="PF02595">
    <property type="entry name" value="Gly_kinase"/>
    <property type="match status" value="1"/>
</dbReference>
<proteinExistence type="inferred from homology"/>
<comment type="similarity">
    <text evidence="1 4">Belongs to the glycerate kinase type-1 family.</text>
</comment>
<dbReference type="InterPro" id="IPR036129">
    <property type="entry name" value="Glycerate_kinase_sf"/>
</dbReference>
<evidence type="ECO:0000256" key="1">
    <source>
        <dbReference type="ARBA" id="ARBA00006284"/>
    </source>
</evidence>
<dbReference type="PANTHER" id="PTHR21599">
    <property type="entry name" value="GLYCERATE KINASE"/>
    <property type="match status" value="1"/>
</dbReference>
<dbReference type="InterPro" id="IPR004381">
    <property type="entry name" value="Glycerate_kinase"/>
</dbReference>
<dbReference type="PANTHER" id="PTHR21599:SF0">
    <property type="entry name" value="GLYCERATE KINASE"/>
    <property type="match status" value="1"/>
</dbReference>
<dbReference type="NCBIfam" id="TIGR00045">
    <property type="entry name" value="glycerate kinase"/>
    <property type="match status" value="1"/>
</dbReference>
<keyword evidence="6" id="KW-1185">Reference proteome</keyword>
<dbReference type="GO" id="GO:0016301">
    <property type="term" value="F:kinase activity"/>
    <property type="evidence" value="ECO:0007669"/>
    <property type="project" value="UniProtKB-KW"/>
</dbReference>
<dbReference type="Gene3D" id="3.40.50.10350">
    <property type="entry name" value="Glycerate kinase, domain 1"/>
    <property type="match status" value="1"/>
</dbReference>
<dbReference type="InterPro" id="IPR018193">
    <property type="entry name" value="Glyc_kinase_flavodox-like_fold"/>
</dbReference>
<comment type="caution">
    <text evidence="5">The sequence shown here is derived from an EMBL/GenBank/DDBJ whole genome shotgun (WGS) entry which is preliminary data.</text>
</comment>
<protein>
    <submittedName>
        <fullName evidence="5">Glycerate kinase</fullName>
    </submittedName>
</protein>
<evidence type="ECO:0000256" key="2">
    <source>
        <dbReference type="ARBA" id="ARBA00022679"/>
    </source>
</evidence>
<keyword evidence="3 4" id="KW-0418">Kinase</keyword>
<dbReference type="SUPFAM" id="SSF110738">
    <property type="entry name" value="Glycerate kinase I"/>
    <property type="match status" value="1"/>
</dbReference>
<dbReference type="RefSeq" id="WP_202380626.1">
    <property type="nucleotide sequence ID" value="NZ_BAAAMA010000003.1"/>
</dbReference>
<evidence type="ECO:0000256" key="4">
    <source>
        <dbReference type="PIRNR" id="PIRNR006078"/>
    </source>
</evidence>
<evidence type="ECO:0000256" key="3">
    <source>
        <dbReference type="ARBA" id="ARBA00022777"/>
    </source>
</evidence>
<dbReference type="Gene3D" id="3.90.1510.10">
    <property type="entry name" value="Glycerate kinase, domain 2"/>
    <property type="match status" value="1"/>
</dbReference>
<accession>A0ABS1SKA2</accession>
<organism evidence="5 6">
    <name type="scientific">Leucobacter chromiireducens subsp. chromiireducens</name>
    <dbReference type="NCBI Taxonomy" id="660067"/>
    <lineage>
        <taxon>Bacteria</taxon>
        <taxon>Bacillati</taxon>
        <taxon>Actinomycetota</taxon>
        <taxon>Actinomycetes</taxon>
        <taxon>Micrococcales</taxon>
        <taxon>Microbacteriaceae</taxon>
        <taxon>Leucobacter</taxon>
    </lineage>
</organism>
<evidence type="ECO:0000313" key="5">
    <source>
        <dbReference type="EMBL" id="MBL3688597.1"/>
    </source>
</evidence>
<dbReference type="Proteomes" id="UP001646141">
    <property type="component" value="Unassembled WGS sequence"/>
</dbReference>